<dbReference type="Proteomes" id="UP001596409">
    <property type="component" value="Unassembled WGS sequence"/>
</dbReference>
<evidence type="ECO:0000313" key="1">
    <source>
        <dbReference type="EMBL" id="MFC7013158.1"/>
    </source>
</evidence>
<comment type="caution">
    <text evidence="1">The sequence shown here is derived from an EMBL/GenBank/DDBJ whole genome shotgun (WGS) entry which is preliminary data.</text>
</comment>
<gene>
    <name evidence="1" type="ORF">ACFQMH_15840</name>
</gene>
<sequence length="301" mass="33657">MAELVMVHGIGPQRETEEELHRNWVRTLARTLRDNGHPGQAARLEDGSLTVAMAYYRHLYDRYAPRNEWDMPLPEPVAAAGEDVAEDIADNIRQHASDPAARDEATRALDELHAEVGPEQGPAEVLRMFVAMLGRLGPIARSGFAALSSTGVFHLGQVAAYLEDETVREGAIEAVLSRVTPDTRAVVAHSLGTVVAYEALHRLEQPLPLLLTFGSPLGLRSVIRRRLRPQPLRSPAHVKRWVNVADRDDFIVATLRLRTLFPDDDAVLERTRLVRNRNTDPHAATQYLRHWETVEPLAELL</sequence>
<organism evidence="1 2">
    <name type="scientific">Streptomyces viridiviolaceus</name>
    <dbReference type="NCBI Taxonomy" id="68282"/>
    <lineage>
        <taxon>Bacteria</taxon>
        <taxon>Bacillati</taxon>
        <taxon>Actinomycetota</taxon>
        <taxon>Actinomycetes</taxon>
        <taxon>Kitasatosporales</taxon>
        <taxon>Streptomycetaceae</taxon>
        <taxon>Streptomyces</taxon>
    </lineage>
</organism>
<proteinExistence type="predicted"/>
<evidence type="ECO:0000313" key="2">
    <source>
        <dbReference type="Proteomes" id="UP001596409"/>
    </source>
</evidence>
<keyword evidence="2" id="KW-1185">Reference proteome</keyword>
<dbReference type="RefSeq" id="WP_189873605.1">
    <property type="nucleotide sequence ID" value="NZ_BMWA01000012.1"/>
</dbReference>
<dbReference type="EMBL" id="JBHSYM010000029">
    <property type="protein sequence ID" value="MFC7013158.1"/>
    <property type="molecule type" value="Genomic_DNA"/>
</dbReference>
<name>A0ABW2E2E0_9ACTN</name>
<dbReference type="InterPro" id="IPR029058">
    <property type="entry name" value="AB_hydrolase_fold"/>
</dbReference>
<accession>A0ABW2E2E0</accession>
<reference evidence="2" key="1">
    <citation type="journal article" date="2019" name="Int. J. Syst. Evol. Microbiol.">
        <title>The Global Catalogue of Microorganisms (GCM) 10K type strain sequencing project: providing services to taxonomists for standard genome sequencing and annotation.</title>
        <authorList>
            <consortium name="The Broad Institute Genomics Platform"/>
            <consortium name="The Broad Institute Genome Sequencing Center for Infectious Disease"/>
            <person name="Wu L."/>
            <person name="Ma J."/>
        </authorList>
    </citation>
    <scope>NUCLEOTIDE SEQUENCE [LARGE SCALE GENOMIC DNA]</scope>
    <source>
        <strain evidence="2">JCM 4855</strain>
    </source>
</reference>
<evidence type="ECO:0008006" key="3">
    <source>
        <dbReference type="Google" id="ProtNLM"/>
    </source>
</evidence>
<protein>
    <recommendedName>
        <fullName evidence="3">Serine peptidase</fullName>
    </recommendedName>
</protein>
<dbReference type="SUPFAM" id="SSF53474">
    <property type="entry name" value="alpha/beta-Hydrolases"/>
    <property type="match status" value="1"/>
</dbReference>